<dbReference type="Pfam" id="PF00582">
    <property type="entry name" value="Usp"/>
    <property type="match status" value="2"/>
</dbReference>
<dbReference type="RefSeq" id="WP_160961173.1">
    <property type="nucleotide sequence ID" value="NZ_WVUD01000018.1"/>
</dbReference>
<accession>A0A7C9J9Q7</accession>
<dbReference type="PANTHER" id="PTHR46268">
    <property type="entry name" value="STRESS RESPONSE PROTEIN NHAX"/>
    <property type="match status" value="1"/>
</dbReference>
<keyword evidence="4" id="KW-1185">Reference proteome</keyword>
<comment type="caution">
    <text evidence="3">The sequence shown here is derived from an EMBL/GenBank/DDBJ whole genome shotgun (WGS) entry which is preliminary data.</text>
</comment>
<proteinExistence type="inferred from homology"/>
<dbReference type="EMBL" id="WVUD01000018">
    <property type="protein sequence ID" value="MYL83718.1"/>
    <property type="molecule type" value="Genomic_DNA"/>
</dbReference>
<feature type="domain" description="UspA" evidence="2">
    <location>
        <begin position="3"/>
        <end position="143"/>
    </location>
</feature>
<organism evidence="3 4">
    <name type="scientific">Solidesulfovibrio aerotolerans</name>
    <dbReference type="NCBI Taxonomy" id="295255"/>
    <lineage>
        <taxon>Bacteria</taxon>
        <taxon>Pseudomonadati</taxon>
        <taxon>Thermodesulfobacteriota</taxon>
        <taxon>Desulfovibrionia</taxon>
        <taxon>Desulfovibrionales</taxon>
        <taxon>Desulfovibrionaceae</taxon>
        <taxon>Solidesulfovibrio</taxon>
    </lineage>
</organism>
<dbReference type="Gene3D" id="3.40.50.620">
    <property type="entry name" value="HUPs"/>
    <property type="match status" value="2"/>
</dbReference>
<dbReference type="Proteomes" id="UP000482487">
    <property type="component" value="Unassembled WGS sequence"/>
</dbReference>
<gene>
    <name evidence="3" type="ORF">GTA51_11330</name>
</gene>
<comment type="similarity">
    <text evidence="1">Belongs to the universal stress protein A family.</text>
</comment>
<protein>
    <submittedName>
        <fullName evidence="3">Universal stress protein</fullName>
    </submittedName>
</protein>
<dbReference type="OrthoDB" id="5430193at2"/>
<evidence type="ECO:0000313" key="3">
    <source>
        <dbReference type="EMBL" id="MYL83718.1"/>
    </source>
</evidence>
<dbReference type="SUPFAM" id="SSF52402">
    <property type="entry name" value="Adenine nucleotide alpha hydrolases-like"/>
    <property type="match status" value="2"/>
</dbReference>
<name>A0A7C9J9Q7_9BACT</name>
<evidence type="ECO:0000259" key="2">
    <source>
        <dbReference type="Pfam" id="PF00582"/>
    </source>
</evidence>
<dbReference type="CDD" id="cd00293">
    <property type="entry name" value="USP-like"/>
    <property type="match status" value="2"/>
</dbReference>
<sequence>MEKHLLVTVSDEYQTSQSLRFVYNFFANRENLKLTLFYVVPRKPDWRLDPIDLQTNPEAIIHIEQDKAAHGVPAMAKAQEWLYSMGFSKEQVRVKFSQGKLGTVKEIVKESEEGLYDAAVLGRRGLSWFEEMVADSVSHRILWEQLTFPIWICRNPERGRKNVLVCVDGSDECMRVADHVGFMLRNDPEHTITLLHVCADDRCVDATRIFGRAQAEIKANGVPDSRITTKVLASANPSRTILTEAEDGKYAAVAIGRTSHKPTSLEHVFATTSLKILRGLDRAALWLCK</sequence>
<dbReference type="InterPro" id="IPR014729">
    <property type="entry name" value="Rossmann-like_a/b/a_fold"/>
</dbReference>
<reference evidence="3 4" key="1">
    <citation type="submission" date="2020-01" db="EMBL/GenBank/DDBJ databases">
        <title>Genome sequence of Desulfovibrio aerotolerans DSM 16695(T).</title>
        <authorList>
            <person name="Karnachuk O."/>
            <person name="Avakyan M."/>
            <person name="Mardanov A."/>
            <person name="Kadnikov V."/>
            <person name="Ravin N."/>
        </authorList>
    </citation>
    <scope>NUCLEOTIDE SEQUENCE [LARGE SCALE GENOMIC DNA]</scope>
    <source>
        <strain evidence="3 4">DSM 16695</strain>
    </source>
</reference>
<dbReference type="InterPro" id="IPR006016">
    <property type="entry name" value="UspA"/>
</dbReference>
<evidence type="ECO:0000313" key="4">
    <source>
        <dbReference type="Proteomes" id="UP000482487"/>
    </source>
</evidence>
<dbReference type="PANTHER" id="PTHR46268:SF6">
    <property type="entry name" value="UNIVERSAL STRESS PROTEIN UP12"/>
    <property type="match status" value="1"/>
</dbReference>
<dbReference type="AlphaFoldDB" id="A0A7C9J9Q7"/>
<evidence type="ECO:0000256" key="1">
    <source>
        <dbReference type="ARBA" id="ARBA00008791"/>
    </source>
</evidence>
<feature type="domain" description="UspA" evidence="2">
    <location>
        <begin position="160"/>
        <end position="263"/>
    </location>
</feature>